<dbReference type="AlphaFoldDB" id="A0AAV9BM23"/>
<accession>A0AAV9BM23</accession>
<dbReference type="PANTHER" id="PTHR33287">
    <property type="entry name" value="OS03G0453550 PROTEIN"/>
    <property type="match status" value="1"/>
</dbReference>
<feature type="transmembrane region" description="Helical" evidence="1">
    <location>
        <begin position="79"/>
        <end position="100"/>
    </location>
</feature>
<proteinExistence type="predicted"/>
<sequence length="221" mass="25329">MTVIIPTQFKLSLSNKTQTSTMAEPTNTTTNKKTHPLHQIAESPTHKLLLKQWLKEEDLLLRRISLKESQTDSLRREITALYCSFFLLHSLLLLLLLQSSTYPNPNSACRRSWIPTVCSLSVSLTLIWAVRYKTDVEGHTERLLEREREDAVLLSRCVEELKKKGLEFDLMKEVDALRRAKSLRVDVKGGVKRWSGRDFVTLFLVAVACVILGLTRYVLCD</sequence>
<keyword evidence="1" id="KW-0472">Membrane</keyword>
<name>A0AAV9BM23_ACOGR</name>
<dbReference type="Proteomes" id="UP001179952">
    <property type="component" value="Unassembled WGS sequence"/>
</dbReference>
<dbReference type="EMBL" id="JAUJYN010000002">
    <property type="protein sequence ID" value="KAK1277326.1"/>
    <property type="molecule type" value="Genomic_DNA"/>
</dbReference>
<reference evidence="2" key="1">
    <citation type="journal article" date="2023" name="Nat. Commun.">
        <title>Diploid and tetraploid genomes of Acorus and the evolution of monocots.</title>
        <authorList>
            <person name="Ma L."/>
            <person name="Liu K.W."/>
            <person name="Li Z."/>
            <person name="Hsiao Y.Y."/>
            <person name="Qi Y."/>
            <person name="Fu T."/>
            <person name="Tang G.D."/>
            <person name="Zhang D."/>
            <person name="Sun W.H."/>
            <person name="Liu D.K."/>
            <person name="Li Y."/>
            <person name="Chen G.Z."/>
            <person name="Liu X.D."/>
            <person name="Liao X.Y."/>
            <person name="Jiang Y.T."/>
            <person name="Yu X."/>
            <person name="Hao Y."/>
            <person name="Huang J."/>
            <person name="Zhao X.W."/>
            <person name="Ke S."/>
            <person name="Chen Y.Y."/>
            <person name="Wu W.L."/>
            <person name="Hsu J.L."/>
            <person name="Lin Y.F."/>
            <person name="Huang M.D."/>
            <person name="Li C.Y."/>
            <person name="Huang L."/>
            <person name="Wang Z.W."/>
            <person name="Zhao X."/>
            <person name="Zhong W.Y."/>
            <person name="Peng D.H."/>
            <person name="Ahmad S."/>
            <person name="Lan S."/>
            <person name="Zhang J.S."/>
            <person name="Tsai W.C."/>
            <person name="Van de Peer Y."/>
            <person name="Liu Z.J."/>
        </authorList>
    </citation>
    <scope>NUCLEOTIDE SEQUENCE</scope>
    <source>
        <strain evidence="2">SCP</strain>
    </source>
</reference>
<comment type="caution">
    <text evidence="2">The sequence shown here is derived from an EMBL/GenBank/DDBJ whole genome shotgun (WGS) entry which is preliminary data.</text>
</comment>
<keyword evidence="3" id="KW-1185">Reference proteome</keyword>
<evidence type="ECO:0008006" key="4">
    <source>
        <dbReference type="Google" id="ProtNLM"/>
    </source>
</evidence>
<evidence type="ECO:0000256" key="1">
    <source>
        <dbReference type="SAM" id="Phobius"/>
    </source>
</evidence>
<keyword evidence="1" id="KW-0812">Transmembrane</keyword>
<feature type="transmembrane region" description="Helical" evidence="1">
    <location>
        <begin position="199"/>
        <end position="219"/>
    </location>
</feature>
<dbReference type="PANTHER" id="PTHR33287:SF11">
    <property type="entry name" value="OS03G0778400 PROTEIN"/>
    <property type="match status" value="1"/>
</dbReference>
<evidence type="ECO:0000313" key="3">
    <source>
        <dbReference type="Proteomes" id="UP001179952"/>
    </source>
</evidence>
<feature type="transmembrane region" description="Helical" evidence="1">
    <location>
        <begin position="112"/>
        <end position="130"/>
    </location>
</feature>
<protein>
    <recommendedName>
        <fullName evidence="4">Transmembrane protein</fullName>
    </recommendedName>
</protein>
<keyword evidence="1" id="KW-1133">Transmembrane helix</keyword>
<gene>
    <name evidence="2" type="ORF">QJS04_geneDACA014404</name>
</gene>
<evidence type="ECO:0000313" key="2">
    <source>
        <dbReference type="EMBL" id="KAK1277326.1"/>
    </source>
</evidence>
<reference evidence="2" key="2">
    <citation type="submission" date="2023-06" db="EMBL/GenBank/DDBJ databases">
        <authorList>
            <person name="Ma L."/>
            <person name="Liu K.-W."/>
            <person name="Li Z."/>
            <person name="Hsiao Y.-Y."/>
            <person name="Qi Y."/>
            <person name="Fu T."/>
            <person name="Tang G."/>
            <person name="Zhang D."/>
            <person name="Sun W.-H."/>
            <person name="Liu D.-K."/>
            <person name="Li Y."/>
            <person name="Chen G.-Z."/>
            <person name="Liu X.-D."/>
            <person name="Liao X.-Y."/>
            <person name="Jiang Y.-T."/>
            <person name="Yu X."/>
            <person name="Hao Y."/>
            <person name="Huang J."/>
            <person name="Zhao X.-W."/>
            <person name="Ke S."/>
            <person name="Chen Y.-Y."/>
            <person name="Wu W.-L."/>
            <person name="Hsu J.-L."/>
            <person name="Lin Y.-F."/>
            <person name="Huang M.-D."/>
            <person name="Li C.-Y."/>
            <person name="Huang L."/>
            <person name="Wang Z.-W."/>
            <person name="Zhao X."/>
            <person name="Zhong W.-Y."/>
            <person name="Peng D.-H."/>
            <person name="Ahmad S."/>
            <person name="Lan S."/>
            <person name="Zhang J.-S."/>
            <person name="Tsai W.-C."/>
            <person name="Van De Peer Y."/>
            <person name="Liu Z.-J."/>
        </authorList>
    </citation>
    <scope>NUCLEOTIDE SEQUENCE</scope>
    <source>
        <strain evidence="2">SCP</strain>
        <tissue evidence="2">Leaves</tissue>
    </source>
</reference>
<organism evidence="2 3">
    <name type="scientific">Acorus gramineus</name>
    <name type="common">Dwarf sweet flag</name>
    <dbReference type="NCBI Taxonomy" id="55184"/>
    <lineage>
        <taxon>Eukaryota</taxon>
        <taxon>Viridiplantae</taxon>
        <taxon>Streptophyta</taxon>
        <taxon>Embryophyta</taxon>
        <taxon>Tracheophyta</taxon>
        <taxon>Spermatophyta</taxon>
        <taxon>Magnoliopsida</taxon>
        <taxon>Liliopsida</taxon>
        <taxon>Acoraceae</taxon>
        <taxon>Acorus</taxon>
    </lineage>
</organism>